<dbReference type="InterPro" id="IPR010200">
    <property type="entry name" value="HflC"/>
</dbReference>
<evidence type="ECO:0000259" key="8">
    <source>
        <dbReference type="SMART" id="SM00244"/>
    </source>
</evidence>
<evidence type="ECO:0000313" key="10">
    <source>
        <dbReference type="Proteomes" id="UP000601597"/>
    </source>
</evidence>
<keyword evidence="4 7" id="KW-1133">Transmembrane helix</keyword>
<dbReference type="SMART" id="SM00244">
    <property type="entry name" value="PHB"/>
    <property type="match status" value="1"/>
</dbReference>
<accession>A0ABQ3B5I2</accession>
<evidence type="ECO:0000256" key="5">
    <source>
        <dbReference type="ARBA" id="ARBA00023136"/>
    </source>
</evidence>
<evidence type="ECO:0000256" key="4">
    <source>
        <dbReference type="ARBA" id="ARBA00022989"/>
    </source>
</evidence>
<keyword evidence="5 7" id="KW-0472">Membrane</keyword>
<evidence type="ECO:0000256" key="3">
    <source>
        <dbReference type="ARBA" id="ARBA00022692"/>
    </source>
</evidence>
<dbReference type="Pfam" id="PF01145">
    <property type="entry name" value="Band_7"/>
    <property type="match status" value="1"/>
</dbReference>
<organism evidence="9 10">
    <name type="scientific">Marinobacter zhanjiangensis</name>
    <dbReference type="NCBI Taxonomy" id="578215"/>
    <lineage>
        <taxon>Bacteria</taxon>
        <taxon>Pseudomonadati</taxon>
        <taxon>Pseudomonadota</taxon>
        <taxon>Gammaproteobacteria</taxon>
        <taxon>Pseudomonadales</taxon>
        <taxon>Marinobacteraceae</taxon>
        <taxon>Marinobacter</taxon>
    </lineage>
</organism>
<evidence type="ECO:0000256" key="7">
    <source>
        <dbReference type="SAM" id="Phobius"/>
    </source>
</evidence>
<comment type="similarity">
    <text evidence="2 6">Belongs to the band 7/mec-2 family. HflC subfamily.</text>
</comment>
<dbReference type="RefSeq" id="WP_189576675.1">
    <property type="nucleotide sequence ID" value="NZ_BMXV01000005.1"/>
</dbReference>
<dbReference type="PANTHER" id="PTHR42911:SF1">
    <property type="entry name" value="MODULATOR OF FTSH PROTEASE HFLC"/>
    <property type="match status" value="1"/>
</dbReference>
<reference evidence="10" key="1">
    <citation type="journal article" date="2019" name="Int. J. Syst. Evol. Microbiol.">
        <title>The Global Catalogue of Microorganisms (GCM) 10K type strain sequencing project: providing services to taxonomists for standard genome sequencing and annotation.</title>
        <authorList>
            <consortium name="The Broad Institute Genomics Platform"/>
            <consortium name="The Broad Institute Genome Sequencing Center for Infectious Disease"/>
            <person name="Wu L."/>
            <person name="Ma J."/>
        </authorList>
    </citation>
    <scope>NUCLEOTIDE SEQUENCE [LARGE SCALE GENOMIC DNA]</scope>
    <source>
        <strain evidence="10">KCTC 22280</strain>
    </source>
</reference>
<protein>
    <recommendedName>
        <fullName evidence="6">Protein HflC</fullName>
    </recommendedName>
</protein>
<comment type="subcellular location">
    <subcellularLocation>
        <location evidence="1">Membrane</location>
        <topology evidence="1">Single-pass membrane protein</topology>
    </subcellularLocation>
</comment>
<dbReference type="InterPro" id="IPR036013">
    <property type="entry name" value="Band_7/SPFH_dom_sf"/>
</dbReference>
<dbReference type="NCBIfam" id="TIGR01932">
    <property type="entry name" value="hflC"/>
    <property type="match status" value="1"/>
</dbReference>
<name>A0ABQ3B5I2_9GAMM</name>
<dbReference type="PANTHER" id="PTHR42911">
    <property type="entry name" value="MODULATOR OF FTSH PROTEASE HFLC"/>
    <property type="match status" value="1"/>
</dbReference>
<keyword evidence="3 7" id="KW-0812">Transmembrane</keyword>
<sequence length="293" mass="33232">MGSKSIAGLAGALIVILLVLSSVFIIPETHRGVVLRFGELIETDIEAGLHFKVPVVDEVRKFDVRLLTTDLPAKQYLTIEKKPLDVDSYVAWHIQDVDQYYRATGGDELRAESLLLSRIDNGLRDEFGVRTMYEVVSGERDELMSMLQSQVNERVREAFGIEVVDIRIKAIELPQSVRENVFRRMATEREKLAQEYRSRGRELAEGIRADADRQRTVVLAEAFAKAEELRGEGDGQAAETYAEAYSSNGEFYSFYRSLEAYRKTFANKDDLMVIDSDSKFLKYLEEPVNTATP</sequence>
<feature type="transmembrane region" description="Helical" evidence="7">
    <location>
        <begin position="6"/>
        <end position="26"/>
    </location>
</feature>
<proteinExistence type="inferred from homology"/>
<evidence type="ECO:0000256" key="1">
    <source>
        <dbReference type="ARBA" id="ARBA00004167"/>
    </source>
</evidence>
<evidence type="ECO:0000256" key="6">
    <source>
        <dbReference type="PIRNR" id="PIRNR005651"/>
    </source>
</evidence>
<comment type="function">
    <text evidence="6">HflC and HflK could regulate a protease.</text>
</comment>
<keyword evidence="10" id="KW-1185">Reference proteome</keyword>
<feature type="domain" description="Band 7" evidence="8">
    <location>
        <begin position="21"/>
        <end position="185"/>
    </location>
</feature>
<gene>
    <name evidence="9" type="primary">hflC</name>
    <name evidence="9" type="ORF">GCM10007071_23700</name>
</gene>
<comment type="caution">
    <text evidence="9">The sequence shown here is derived from an EMBL/GenBank/DDBJ whole genome shotgun (WGS) entry which is preliminary data.</text>
</comment>
<dbReference type="SUPFAM" id="SSF117892">
    <property type="entry name" value="Band 7/SPFH domain"/>
    <property type="match status" value="1"/>
</dbReference>
<evidence type="ECO:0000313" key="9">
    <source>
        <dbReference type="EMBL" id="GGY75676.1"/>
    </source>
</evidence>
<dbReference type="Proteomes" id="UP000601597">
    <property type="component" value="Unassembled WGS sequence"/>
</dbReference>
<dbReference type="InterPro" id="IPR001107">
    <property type="entry name" value="Band_7"/>
</dbReference>
<dbReference type="CDD" id="cd03405">
    <property type="entry name" value="SPFH_HflC"/>
    <property type="match status" value="1"/>
</dbReference>
<dbReference type="PIRSF" id="PIRSF005651">
    <property type="entry name" value="HflC"/>
    <property type="match status" value="1"/>
</dbReference>
<dbReference type="Gene3D" id="3.30.479.30">
    <property type="entry name" value="Band 7 domain"/>
    <property type="match status" value="1"/>
</dbReference>
<evidence type="ECO:0000256" key="2">
    <source>
        <dbReference type="ARBA" id="ARBA00007862"/>
    </source>
</evidence>
<dbReference type="EMBL" id="BMXV01000005">
    <property type="protein sequence ID" value="GGY75676.1"/>
    <property type="molecule type" value="Genomic_DNA"/>
</dbReference>